<dbReference type="Pfam" id="PF01593">
    <property type="entry name" value="Amino_oxidase"/>
    <property type="match status" value="1"/>
</dbReference>
<comment type="similarity">
    <text evidence="2">Belongs to the tryptophan 2-monooxygenase family.</text>
</comment>
<evidence type="ECO:0000256" key="4">
    <source>
        <dbReference type="ARBA" id="ARBA00017871"/>
    </source>
</evidence>
<dbReference type="SUPFAM" id="SSF51905">
    <property type="entry name" value="FAD/NAD(P)-binding domain"/>
    <property type="match status" value="1"/>
</dbReference>
<evidence type="ECO:0000256" key="3">
    <source>
        <dbReference type="ARBA" id="ARBA00012535"/>
    </source>
</evidence>
<comment type="caution">
    <text evidence="9">The sequence shown here is derived from an EMBL/GenBank/DDBJ whole genome shotgun (WGS) entry which is preliminary data.</text>
</comment>
<dbReference type="Gene3D" id="3.50.50.60">
    <property type="entry name" value="FAD/NAD(P)-binding domain"/>
    <property type="match status" value="2"/>
</dbReference>
<dbReference type="PANTHER" id="PTHR10742:SF410">
    <property type="entry name" value="LYSINE-SPECIFIC HISTONE DEMETHYLASE 2"/>
    <property type="match status" value="1"/>
</dbReference>
<evidence type="ECO:0000259" key="8">
    <source>
        <dbReference type="Pfam" id="PF01593"/>
    </source>
</evidence>
<dbReference type="GO" id="GO:0009851">
    <property type="term" value="P:auxin biosynthetic process"/>
    <property type="evidence" value="ECO:0007669"/>
    <property type="project" value="UniProtKB-KW"/>
</dbReference>
<gene>
    <name evidence="9" type="ORF">W7K_00255</name>
</gene>
<dbReference type="InterPro" id="IPR036188">
    <property type="entry name" value="FAD/NAD-bd_sf"/>
</dbReference>
<evidence type="ECO:0000256" key="7">
    <source>
        <dbReference type="SAM" id="MobiDB-lite"/>
    </source>
</evidence>
<dbReference type="PANTHER" id="PTHR10742">
    <property type="entry name" value="FLAVIN MONOAMINE OXIDASE"/>
    <property type="match status" value="1"/>
</dbReference>
<evidence type="ECO:0000313" key="10">
    <source>
        <dbReference type="Proteomes" id="UP000036890"/>
    </source>
</evidence>
<name>A0A0L8AG31_9GAMM</name>
<keyword evidence="5" id="KW-0073">Auxin biosynthesis</keyword>
<dbReference type="SUPFAM" id="SSF54373">
    <property type="entry name" value="FAD-linked reductases, C-terminal domain"/>
    <property type="match status" value="1"/>
</dbReference>
<evidence type="ECO:0000256" key="1">
    <source>
        <dbReference type="ARBA" id="ARBA00004814"/>
    </source>
</evidence>
<dbReference type="Proteomes" id="UP000036890">
    <property type="component" value="Unassembled WGS sequence"/>
</dbReference>
<evidence type="ECO:0000256" key="6">
    <source>
        <dbReference type="ARBA" id="ARBA00047321"/>
    </source>
</evidence>
<evidence type="ECO:0000256" key="5">
    <source>
        <dbReference type="ARBA" id="ARBA00023070"/>
    </source>
</evidence>
<feature type="domain" description="Amine oxidase" evidence="8">
    <location>
        <begin position="188"/>
        <end position="456"/>
    </location>
</feature>
<comment type="pathway">
    <text evidence="1">Plant hormone metabolism; auxin biosynthesis.</text>
</comment>
<organism evidence="9 10">
    <name type="scientific">Stenotrophomonas geniculata N1</name>
    <dbReference type="NCBI Taxonomy" id="1167641"/>
    <lineage>
        <taxon>Bacteria</taxon>
        <taxon>Pseudomonadati</taxon>
        <taxon>Pseudomonadota</taxon>
        <taxon>Gammaproteobacteria</taxon>
        <taxon>Lysobacterales</taxon>
        <taxon>Lysobacteraceae</taxon>
        <taxon>Stenotrophomonas</taxon>
    </lineage>
</organism>
<dbReference type="GO" id="GO:0050361">
    <property type="term" value="F:tryptophan 2-monooxygenase activity"/>
    <property type="evidence" value="ECO:0007669"/>
    <property type="project" value="UniProtKB-EC"/>
</dbReference>
<reference evidence="9 10" key="1">
    <citation type="journal article" date="2012" name="J. Bacteriol.">
        <title>Genome sequence of a novel nicotine-degrading strain, Pseudomonas geniculata N1.</title>
        <authorList>
            <person name="Tang H."/>
            <person name="Yu H."/>
            <person name="Tai C."/>
            <person name="Huang K."/>
            <person name="Liu Y."/>
            <person name="Wang L."/>
            <person name="Yao Y."/>
            <person name="Wu G."/>
            <person name="Xu P."/>
        </authorList>
    </citation>
    <scope>NUCLEOTIDE SEQUENCE [LARGE SCALE GENOMIC DNA]</scope>
    <source>
        <strain evidence="9 10">N1</strain>
    </source>
</reference>
<comment type="catalytic activity">
    <reaction evidence="6">
        <text>L-tryptophan + O2 = indole-3-acetamide + CO2 + H2O</text>
        <dbReference type="Rhea" id="RHEA:16165"/>
        <dbReference type="ChEBI" id="CHEBI:15377"/>
        <dbReference type="ChEBI" id="CHEBI:15379"/>
        <dbReference type="ChEBI" id="CHEBI:16031"/>
        <dbReference type="ChEBI" id="CHEBI:16526"/>
        <dbReference type="ChEBI" id="CHEBI:57912"/>
        <dbReference type="EC" id="1.13.12.3"/>
    </reaction>
</comment>
<feature type="region of interest" description="Disordered" evidence="7">
    <location>
        <begin position="58"/>
        <end position="85"/>
    </location>
</feature>
<evidence type="ECO:0000313" key="9">
    <source>
        <dbReference type="EMBL" id="KOF01241.1"/>
    </source>
</evidence>
<dbReference type="EC" id="1.13.12.3" evidence="3"/>
<evidence type="ECO:0000256" key="2">
    <source>
        <dbReference type="ARBA" id="ARBA00005833"/>
    </source>
</evidence>
<dbReference type="Pfam" id="PF13450">
    <property type="entry name" value="NAD_binding_8"/>
    <property type="match status" value="1"/>
</dbReference>
<accession>A0A0L8AG31</accession>
<dbReference type="OrthoDB" id="337830at2"/>
<sequence length="465" mass="49041">MSVPAGLTVVVGGGAAGIAAARALHDAGAEVLLVEAGDRLGGRAHSLRLPLDGSAALAPLTPSPRTRSGVHRAAGGSFEPRDTPHAAKWTPEQVRGDERIGSKGSVTVDAGCGWLHSAKRNPWTRIAEAAGVTIDRSSPNWGVQWRDLAFPPDEQRAFGEAYDRFETAAHTALDGPDRPLSDFVATDDPWRPMIDAISGYANGAPLGRVSLHDWAAYEDAATEDNWALPAGYGTLIVGHARGVPVRLDTPVTRIDHRGTRIRLDTPAGTIEAARVILALPTTAYDGLVFDPPLPDKQHAAANLPLGLADKVFLAVDTPEWLAHAHLTGNPHSACTASHRLSPFGLPIIESFFGGACAEAMADERAAIDFAIRELVALLGSDWRRRLQPLGATRWRDAAHIHGSYSHAAVGHAGARAALAAPVDDRLFFVGEACSAHDFSTAHGAYQTGIDAAAAILGLMPERPAP</sequence>
<dbReference type="InterPro" id="IPR050281">
    <property type="entry name" value="Flavin_monoamine_oxidase"/>
</dbReference>
<dbReference type="EMBL" id="AJLO02000001">
    <property type="protein sequence ID" value="KOF01241.1"/>
    <property type="molecule type" value="Genomic_DNA"/>
</dbReference>
<dbReference type="AlphaFoldDB" id="A0A0L8AG31"/>
<protein>
    <recommendedName>
        <fullName evidence="4">Tryptophan 2-monooxygenase</fullName>
        <ecNumber evidence="3">1.13.12.3</ecNumber>
    </recommendedName>
</protein>
<dbReference type="InterPro" id="IPR002937">
    <property type="entry name" value="Amino_oxidase"/>
</dbReference>
<proteinExistence type="inferred from homology"/>